<keyword evidence="13" id="KW-0812">Transmembrane</keyword>
<evidence type="ECO:0000256" key="13">
    <source>
        <dbReference type="SAM" id="Phobius"/>
    </source>
</evidence>
<evidence type="ECO:0000313" key="15">
    <source>
        <dbReference type="Proteomes" id="UP001168972"/>
    </source>
</evidence>
<evidence type="ECO:0000256" key="9">
    <source>
        <dbReference type="ARBA" id="ARBA00023002"/>
    </source>
</evidence>
<reference evidence="14" key="2">
    <citation type="submission" date="2023-03" db="EMBL/GenBank/DDBJ databases">
        <authorList>
            <person name="Inwood S.N."/>
            <person name="Skelly J.G."/>
            <person name="Guhlin J."/>
            <person name="Harrop T.W.R."/>
            <person name="Goldson S.G."/>
            <person name="Dearden P.K."/>
        </authorList>
    </citation>
    <scope>NUCLEOTIDE SEQUENCE</scope>
    <source>
        <strain evidence="14">Lincoln</strain>
        <tissue evidence="14">Whole body</tissue>
    </source>
</reference>
<dbReference type="GO" id="GO:0004497">
    <property type="term" value="F:monooxygenase activity"/>
    <property type="evidence" value="ECO:0007669"/>
    <property type="project" value="UniProtKB-KW"/>
</dbReference>
<dbReference type="InterPro" id="IPR001128">
    <property type="entry name" value="Cyt_P450"/>
</dbReference>
<dbReference type="Proteomes" id="UP001168972">
    <property type="component" value="Unassembled WGS sequence"/>
</dbReference>
<evidence type="ECO:0000256" key="10">
    <source>
        <dbReference type="ARBA" id="ARBA00023004"/>
    </source>
</evidence>
<keyword evidence="7" id="KW-0256">Endoplasmic reticulum</keyword>
<evidence type="ECO:0000313" key="14">
    <source>
        <dbReference type="EMBL" id="KAK0166713.1"/>
    </source>
</evidence>
<dbReference type="GO" id="GO:0005506">
    <property type="term" value="F:iron ion binding"/>
    <property type="evidence" value="ECO:0007669"/>
    <property type="project" value="InterPro"/>
</dbReference>
<dbReference type="EMBL" id="JAQQBR010001832">
    <property type="protein sequence ID" value="KAK0166713.1"/>
    <property type="molecule type" value="Genomic_DNA"/>
</dbReference>
<evidence type="ECO:0000256" key="6">
    <source>
        <dbReference type="ARBA" id="ARBA00022723"/>
    </source>
</evidence>
<evidence type="ECO:0000256" key="11">
    <source>
        <dbReference type="ARBA" id="ARBA00023033"/>
    </source>
</evidence>
<name>A0AA39FBW7_MICHY</name>
<dbReference type="Gene3D" id="1.10.630.10">
    <property type="entry name" value="Cytochrome P450"/>
    <property type="match status" value="1"/>
</dbReference>
<keyword evidence="12 13" id="KW-0472">Membrane</keyword>
<keyword evidence="8" id="KW-0492">Microsome</keyword>
<dbReference type="GO" id="GO:0016705">
    <property type="term" value="F:oxidoreductase activity, acting on paired donors, with incorporation or reduction of molecular oxygen"/>
    <property type="evidence" value="ECO:0007669"/>
    <property type="project" value="InterPro"/>
</dbReference>
<dbReference type="GO" id="GO:0005789">
    <property type="term" value="C:endoplasmic reticulum membrane"/>
    <property type="evidence" value="ECO:0007669"/>
    <property type="project" value="UniProtKB-SubCell"/>
</dbReference>
<dbReference type="AlphaFoldDB" id="A0AA39FBW7"/>
<keyword evidence="13" id="KW-1133">Transmembrane helix</keyword>
<keyword evidence="9" id="KW-0560">Oxidoreductase</keyword>
<organism evidence="14 15">
    <name type="scientific">Microctonus hyperodae</name>
    <name type="common">Parasitoid wasp</name>
    <dbReference type="NCBI Taxonomy" id="165561"/>
    <lineage>
        <taxon>Eukaryota</taxon>
        <taxon>Metazoa</taxon>
        <taxon>Ecdysozoa</taxon>
        <taxon>Arthropoda</taxon>
        <taxon>Hexapoda</taxon>
        <taxon>Insecta</taxon>
        <taxon>Pterygota</taxon>
        <taxon>Neoptera</taxon>
        <taxon>Endopterygota</taxon>
        <taxon>Hymenoptera</taxon>
        <taxon>Apocrita</taxon>
        <taxon>Ichneumonoidea</taxon>
        <taxon>Braconidae</taxon>
        <taxon>Euphorinae</taxon>
        <taxon>Microctonus</taxon>
    </lineage>
</organism>
<keyword evidence="6" id="KW-0479">Metal-binding</keyword>
<dbReference type="PANTHER" id="PTHR24292">
    <property type="entry name" value="CYTOCHROME P450"/>
    <property type="match status" value="1"/>
</dbReference>
<evidence type="ECO:0000256" key="7">
    <source>
        <dbReference type="ARBA" id="ARBA00022824"/>
    </source>
</evidence>
<evidence type="ECO:0000256" key="12">
    <source>
        <dbReference type="ARBA" id="ARBA00023136"/>
    </source>
</evidence>
<evidence type="ECO:0000256" key="8">
    <source>
        <dbReference type="ARBA" id="ARBA00022848"/>
    </source>
</evidence>
<comment type="subcellular location">
    <subcellularLocation>
        <location evidence="3">Endoplasmic reticulum membrane</location>
        <topology evidence="3">Peripheral membrane protein</topology>
    </subcellularLocation>
    <subcellularLocation>
        <location evidence="2">Microsome membrane</location>
        <topology evidence="2">Peripheral membrane protein</topology>
    </subcellularLocation>
</comment>
<comment type="caution">
    <text evidence="14">The sequence shown here is derived from an EMBL/GenBank/DDBJ whole genome shotgun (WGS) entry which is preliminary data.</text>
</comment>
<dbReference type="PANTHER" id="PTHR24292:SF54">
    <property type="entry name" value="CYP9F3-RELATED"/>
    <property type="match status" value="1"/>
</dbReference>
<keyword evidence="10" id="KW-0408">Iron</keyword>
<feature type="transmembrane region" description="Helical" evidence="13">
    <location>
        <begin position="12"/>
        <end position="37"/>
    </location>
</feature>
<dbReference type="InterPro" id="IPR050476">
    <property type="entry name" value="Insect_CytP450_Detox"/>
</dbReference>
<gene>
    <name evidence="14" type="ORF">PV327_004203</name>
</gene>
<proteinExistence type="inferred from homology"/>
<evidence type="ECO:0000256" key="3">
    <source>
        <dbReference type="ARBA" id="ARBA00004406"/>
    </source>
</evidence>
<evidence type="ECO:0000256" key="5">
    <source>
        <dbReference type="ARBA" id="ARBA00022617"/>
    </source>
</evidence>
<reference evidence="14" key="1">
    <citation type="journal article" date="2023" name="bioRxiv">
        <title>Scaffold-level genome assemblies of two parasitoid biocontrol wasps reveal the parthenogenesis mechanism and an associated novel virus.</title>
        <authorList>
            <person name="Inwood S."/>
            <person name="Skelly J."/>
            <person name="Guhlin J."/>
            <person name="Harrop T."/>
            <person name="Goldson S."/>
            <person name="Dearden P."/>
        </authorList>
    </citation>
    <scope>NUCLEOTIDE SEQUENCE</scope>
    <source>
        <strain evidence="14">Lincoln</strain>
        <tissue evidence="14">Whole body</tissue>
    </source>
</reference>
<sequence length="460" mass="54075">MGFFGDSIILRYIVSVLEHTIVTFLTILVISFVYYFFQKKFFTINGIPHEKPSRIFGNMMQPCFGTVSFVERLKIHYSMDNVARYMGFYDFNNPIILVRSPDIAEQILVKHYTAFVDHSDSYETIHDALFRTNSYSLKYRKGSKFSRYFHELFKAPNMEATLFPLILKRSKNLIEYIKGHTENGKITMNSKDIFSRYINDVFSSCGFGIDNSDAINNPDDLFYKLAVDALTFKGLKLYKFFFMRTYPSIADYFRMNLTDDRVREFFTTVVRDIIGIREVNPSKRRRDMIEIMMEAKFQNELNETSPEITIEDITAQAFGFYLNGFDSTSSLLCFATHLLSINEKAQVKLYEEVMEVYGKFQEEPTYEAIDNMKYLDAVVCETLRLYPITPYIERVCTKHVDFVPSLPRGKKYCYVDPGTSVWIPTYAFQNDSHFYPYPRIFRPERFIGRNLFLLRSIRHV</sequence>
<protein>
    <recommendedName>
        <fullName evidence="16">Cytochrome P450</fullName>
    </recommendedName>
</protein>
<evidence type="ECO:0000256" key="2">
    <source>
        <dbReference type="ARBA" id="ARBA00004174"/>
    </source>
</evidence>
<accession>A0AA39FBW7</accession>
<comment type="cofactor">
    <cofactor evidence="1">
        <name>heme</name>
        <dbReference type="ChEBI" id="CHEBI:30413"/>
    </cofactor>
</comment>
<dbReference type="GO" id="GO:0020037">
    <property type="term" value="F:heme binding"/>
    <property type="evidence" value="ECO:0007669"/>
    <property type="project" value="InterPro"/>
</dbReference>
<dbReference type="SUPFAM" id="SSF48264">
    <property type="entry name" value="Cytochrome P450"/>
    <property type="match status" value="1"/>
</dbReference>
<dbReference type="InterPro" id="IPR036396">
    <property type="entry name" value="Cyt_P450_sf"/>
</dbReference>
<comment type="similarity">
    <text evidence="4">Belongs to the cytochrome P450 family.</text>
</comment>
<keyword evidence="11" id="KW-0503">Monooxygenase</keyword>
<evidence type="ECO:0008006" key="16">
    <source>
        <dbReference type="Google" id="ProtNLM"/>
    </source>
</evidence>
<keyword evidence="15" id="KW-1185">Reference proteome</keyword>
<keyword evidence="5" id="KW-0349">Heme</keyword>
<evidence type="ECO:0000256" key="4">
    <source>
        <dbReference type="ARBA" id="ARBA00010617"/>
    </source>
</evidence>
<evidence type="ECO:0000256" key="1">
    <source>
        <dbReference type="ARBA" id="ARBA00001971"/>
    </source>
</evidence>
<dbReference type="Pfam" id="PF00067">
    <property type="entry name" value="p450"/>
    <property type="match status" value="1"/>
</dbReference>